<sequence length="268" mass="29258">MCSAIPDASTSVRACEGGESLPDDTTASPLDAFRDGEPPPRRTNADGPVIWSASSVPTTRPAKGPSVAPPRPRRPPMSRPASARTTPAAAVPDDVASAIRRARGPAPLPAAQRAKLRRRARLANGTMHGHGVGGFLTDLVLWAVVCNVSYLLVWLWRFDVQLEWVLRDNYLEHGGWLAIACSVVVAVLFRNRNTCALFAVAYGPLVYGAREVSLRADGEWGTWAPWLVLAGSAVLARLLTAWFESVATDRLAYRRHVWQQAANERRRH</sequence>
<feature type="transmembrane region" description="Helical" evidence="2">
    <location>
        <begin position="139"/>
        <end position="158"/>
    </location>
</feature>
<feature type="compositionally biased region" description="Basic and acidic residues" evidence="1">
    <location>
        <begin position="32"/>
        <end position="44"/>
    </location>
</feature>
<gene>
    <name evidence="3" type="ORF">OG308_32435</name>
</gene>
<dbReference type="RefSeq" id="WP_405148151.1">
    <property type="nucleotide sequence ID" value="NZ_CP109527.1"/>
</dbReference>
<evidence type="ECO:0000313" key="3">
    <source>
        <dbReference type="EMBL" id="WTY35903.1"/>
    </source>
</evidence>
<keyword evidence="4" id="KW-1185">Reference proteome</keyword>
<evidence type="ECO:0000313" key="4">
    <source>
        <dbReference type="Proteomes" id="UP001621418"/>
    </source>
</evidence>
<dbReference type="EMBL" id="CP109527">
    <property type="protein sequence ID" value="WTY35903.1"/>
    <property type="molecule type" value="Genomic_DNA"/>
</dbReference>
<feature type="region of interest" description="Disordered" evidence="1">
    <location>
        <begin position="1"/>
        <end position="90"/>
    </location>
</feature>
<evidence type="ECO:0000256" key="2">
    <source>
        <dbReference type="SAM" id="Phobius"/>
    </source>
</evidence>
<feature type="compositionally biased region" description="Low complexity" evidence="1">
    <location>
        <begin position="79"/>
        <end position="90"/>
    </location>
</feature>
<keyword evidence="2" id="KW-0812">Transmembrane</keyword>
<proteinExistence type="predicted"/>
<evidence type="ECO:0008006" key="5">
    <source>
        <dbReference type="Google" id="ProtNLM"/>
    </source>
</evidence>
<protein>
    <recommendedName>
        <fullName evidence="5">Integral membrane protein</fullName>
    </recommendedName>
</protein>
<accession>A0ABZ1N7I2</accession>
<keyword evidence="2" id="KW-1133">Transmembrane helix</keyword>
<name>A0ABZ1N7I2_9NOCA</name>
<feature type="transmembrane region" description="Helical" evidence="2">
    <location>
        <begin position="170"/>
        <end position="189"/>
    </location>
</feature>
<keyword evidence="2" id="KW-0472">Membrane</keyword>
<dbReference type="Proteomes" id="UP001621418">
    <property type="component" value="Chromosome"/>
</dbReference>
<reference evidence="3 4" key="1">
    <citation type="submission" date="2022-10" db="EMBL/GenBank/DDBJ databases">
        <title>The complete genomes of actinobacterial strains from the NBC collection.</title>
        <authorList>
            <person name="Joergensen T.S."/>
            <person name="Alvarez Arevalo M."/>
            <person name="Sterndorff E.B."/>
            <person name="Faurdal D."/>
            <person name="Vuksanovic O."/>
            <person name="Mourched A.-S."/>
            <person name="Charusanti P."/>
            <person name="Shaw S."/>
            <person name="Blin K."/>
            <person name="Weber T."/>
        </authorList>
    </citation>
    <scope>NUCLEOTIDE SEQUENCE [LARGE SCALE GENOMIC DNA]</scope>
    <source>
        <strain evidence="3 4">NBC_01413</strain>
    </source>
</reference>
<organism evidence="3 4">
    <name type="scientific">Nocardia salmonicida</name>
    <dbReference type="NCBI Taxonomy" id="53431"/>
    <lineage>
        <taxon>Bacteria</taxon>
        <taxon>Bacillati</taxon>
        <taxon>Actinomycetota</taxon>
        <taxon>Actinomycetes</taxon>
        <taxon>Mycobacteriales</taxon>
        <taxon>Nocardiaceae</taxon>
        <taxon>Nocardia</taxon>
    </lineage>
</organism>
<feature type="transmembrane region" description="Helical" evidence="2">
    <location>
        <begin position="223"/>
        <end position="243"/>
    </location>
</feature>
<evidence type="ECO:0000256" key="1">
    <source>
        <dbReference type="SAM" id="MobiDB-lite"/>
    </source>
</evidence>